<dbReference type="AlphaFoldDB" id="A0A4Q7MW97"/>
<accession>A0A4Q7MW97</accession>
<dbReference type="PANTHER" id="PTHR12390">
    <property type="entry name" value="UROPORPHYRINOGEN III SYNTHASE"/>
    <property type="match status" value="1"/>
</dbReference>
<dbReference type="InterPro" id="IPR003754">
    <property type="entry name" value="4pyrrol_synth_uPrphyn_synth"/>
</dbReference>
<evidence type="ECO:0000259" key="1">
    <source>
        <dbReference type="Pfam" id="PF02602"/>
    </source>
</evidence>
<dbReference type="RefSeq" id="WP_225980093.1">
    <property type="nucleotide sequence ID" value="NZ_CP042431.1"/>
</dbReference>
<sequence length="239" mass="26284">MTQYSILSTKKLIPSLTQNLVKQGIACKEEELIRIEPVLSGETLETVLPLTYEPGTAVVFTSRNAVEIVAAVLHANEDLDAAPAHWQIFSLAGTTRDAVLELFDNEPTGEVFTGALLAETILAADDIHRVVFFCSNQRRDELPNILSEHDIEVNEVITYETIETPVLLKENIDGVLFFSPSAVSSFFSANKLPASTVCFAIGNTTAKAITAHTNNKVIICQTPTQQCMLNLVQEYFIKK</sequence>
<name>A0A4Q7MW97_9BACT</name>
<keyword evidence="3" id="KW-1185">Reference proteome</keyword>
<dbReference type="GO" id="GO:0005829">
    <property type="term" value="C:cytosol"/>
    <property type="evidence" value="ECO:0007669"/>
    <property type="project" value="TreeGrafter"/>
</dbReference>
<dbReference type="Gene3D" id="3.40.50.10090">
    <property type="match status" value="2"/>
</dbReference>
<dbReference type="GO" id="GO:0004852">
    <property type="term" value="F:uroporphyrinogen-III synthase activity"/>
    <property type="evidence" value="ECO:0007669"/>
    <property type="project" value="InterPro"/>
</dbReference>
<dbReference type="GO" id="GO:0006780">
    <property type="term" value="P:uroporphyrinogen III biosynthetic process"/>
    <property type="evidence" value="ECO:0007669"/>
    <property type="project" value="InterPro"/>
</dbReference>
<dbReference type="InterPro" id="IPR039793">
    <property type="entry name" value="UROS/Hem4"/>
</dbReference>
<dbReference type="Proteomes" id="UP000293874">
    <property type="component" value="Unassembled WGS sequence"/>
</dbReference>
<dbReference type="EMBL" id="SGXA01000002">
    <property type="protein sequence ID" value="RZS71320.1"/>
    <property type="molecule type" value="Genomic_DNA"/>
</dbReference>
<reference evidence="2 3" key="1">
    <citation type="submission" date="2019-02" db="EMBL/GenBank/DDBJ databases">
        <title>Genomic Encyclopedia of Type Strains, Phase IV (KMG-IV): sequencing the most valuable type-strain genomes for metagenomic binning, comparative biology and taxonomic classification.</title>
        <authorList>
            <person name="Goeker M."/>
        </authorList>
    </citation>
    <scope>NUCLEOTIDE SEQUENCE [LARGE SCALE GENOMIC DNA]</scope>
    <source>
        <strain evidence="2 3">DSM 18116</strain>
    </source>
</reference>
<comment type="caution">
    <text evidence="2">The sequence shown here is derived from an EMBL/GenBank/DDBJ whole genome shotgun (WGS) entry which is preliminary data.</text>
</comment>
<dbReference type="PANTHER" id="PTHR12390:SF0">
    <property type="entry name" value="UROPORPHYRINOGEN-III SYNTHASE"/>
    <property type="match status" value="1"/>
</dbReference>
<gene>
    <name evidence="2" type="ORF">EV199_3223</name>
</gene>
<dbReference type="SUPFAM" id="SSF69618">
    <property type="entry name" value="HemD-like"/>
    <property type="match status" value="1"/>
</dbReference>
<organism evidence="2 3">
    <name type="scientific">Pseudobacter ginsenosidimutans</name>
    <dbReference type="NCBI Taxonomy" id="661488"/>
    <lineage>
        <taxon>Bacteria</taxon>
        <taxon>Pseudomonadati</taxon>
        <taxon>Bacteroidota</taxon>
        <taxon>Chitinophagia</taxon>
        <taxon>Chitinophagales</taxon>
        <taxon>Chitinophagaceae</taxon>
        <taxon>Pseudobacter</taxon>
    </lineage>
</organism>
<evidence type="ECO:0000313" key="2">
    <source>
        <dbReference type="EMBL" id="RZS71320.1"/>
    </source>
</evidence>
<dbReference type="InterPro" id="IPR036108">
    <property type="entry name" value="4pyrrol_syn_uPrphyn_synt_sf"/>
</dbReference>
<dbReference type="Pfam" id="PF02602">
    <property type="entry name" value="HEM4"/>
    <property type="match status" value="1"/>
</dbReference>
<dbReference type="CDD" id="cd06578">
    <property type="entry name" value="HemD"/>
    <property type="match status" value="1"/>
</dbReference>
<protein>
    <submittedName>
        <fullName evidence="2">Uroporphyrinogen-III synthase</fullName>
    </submittedName>
</protein>
<feature type="domain" description="Tetrapyrrole biosynthesis uroporphyrinogen III synthase" evidence="1">
    <location>
        <begin position="16"/>
        <end position="229"/>
    </location>
</feature>
<evidence type="ECO:0000313" key="3">
    <source>
        <dbReference type="Proteomes" id="UP000293874"/>
    </source>
</evidence>
<proteinExistence type="predicted"/>